<dbReference type="Gene3D" id="3.40.1000.10">
    <property type="entry name" value="Mog1/PsbP, alpha/beta/alpha sandwich"/>
    <property type="match status" value="1"/>
</dbReference>
<keyword evidence="1" id="KW-0732">Signal</keyword>
<evidence type="ECO:0000313" key="3">
    <source>
        <dbReference type="Proteomes" id="UP001324380"/>
    </source>
</evidence>
<reference evidence="2 3" key="1">
    <citation type="submission" date="2023-11" db="EMBL/GenBank/DDBJ databases">
        <title>Analysis of the Genomes of Mucilaginibacter gossypii cycad 4 and M. sabulilitoris SNA2: microbes with the potential for plant growth promotion.</title>
        <authorList>
            <person name="Hirsch A.M."/>
            <person name="Humm E."/>
            <person name="Rubbi M."/>
            <person name="Del Vecchio G."/>
            <person name="Ha S.M."/>
            <person name="Pellegrini M."/>
            <person name="Gunsalus R.P."/>
        </authorList>
    </citation>
    <scope>NUCLEOTIDE SEQUENCE [LARGE SCALE GENOMIC DNA]</scope>
    <source>
        <strain evidence="2 3">SNA2</strain>
    </source>
</reference>
<accession>A0ABZ0TDU8</accession>
<sequence>MNKIVSLLAAAAMLTIVSCGNNQNKANSSFENIKVAKTVKAADVDAFTIDVPTGWTRKLDDIKVGKQLFLMAPVSDGFQPNLNVLQEDMQGRDLDAYVEYNLKHMGPVDVQTIDQSDIEVNGIKGKLLKFKMNYQNRDMVIGSYIIPGKNGIAFVVTTTALVSQYPALAATFDKTVHSFKLK</sequence>
<organism evidence="2 3">
    <name type="scientific">Mucilaginibacter sabulilitoris</name>
    <dbReference type="NCBI Taxonomy" id="1173583"/>
    <lineage>
        <taxon>Bacteria</taxon>
        <taxon>Pseudomonadati</taxon>
        <taxon>Bacteroidota</taxon>
        <taxon>Sphingobacteriia</taxon>
        <taxon>Sphingobacteriales</taxon>
        <taxon>Sphingobacteriaceae</taxon>
        <taxon>Mucilaginibacter</taxon>
    </lineage>
</organism>
<dbReference type="RefSeq" id="WP_321560321.1">
    <property type="nucleotide sequence ID" value="NZ_CP139558.1"/>
</dbReference>
<gene>
    <name evidence="2" type="ORF">SNE25_17690</name>
</gene>
<feature type="signal peptide" evidence="1">
    <location>
        <begin position="1"/>
        <end position="20"/>
    </location>
</feature>
<proteinExistence type="predicted"/>
<evidence type="ECO:0008006" key="4">
    <source>
        <dbReference type="Google" id="ProtNLM"/>
    </source>
</evidence>
<evidence type="ECO:0000313" key="2">
    <source>
        <dbReference type="EMBL" id="WPU91153.1"/>
    </source>
</evidence>
<feature type="chain" id="PRO_5047314058" description="PsbP C-terminal domain-containing protein" evidence="1">
    <location>
        <begin position="21"/>
        <end position="182"/>
    </location>
</feature>
<dbReference type="EMBL" id="CP139558">
    <property type="protein sequence ID" value="WPU91153.1"/>
    <property type="molecule type" value="Genomic_DNA"/>
</dbReference>
<evidence type="ECO:0000256" key="1">
    <source>
        <dbReference type="SAM" id="SignalP"/>
    </source>
</evidence>
<keyword evidence="3" id="KW-1185">Reference proteome</keyword>
<name>A0ABZ0TDU8_9SPHI</name>
<dbReference type="Proteomes" id="UP001324380">
    <property type="component" value="Chromosome"/>
</dbReference>
<dbReference type="PROSITE" id="PS51257">
    <property type="entry name" value="PROKAR_LIPOPROTEIN"/>
    <property type="match status" value="1"/>
</dbReference>
<protein>
    <recommendedName>
        <fullName evidence="4">PsbP C-terminal domain-containing protein</fullName>
    </recommendedName>
</protein>